<dbReference type="AlphaFoldDB" id="A0A8S2UYA9"/>
<evidence type="ECO:0000313" key="1">
    <source>
        <dbReference type="EMBL" id="CAF4361377.1"/>
    </source>
</evidence>
<organism evidence="1 2">
    <name type="scientific">Rotaria magnacalcarata</name>
    <dbReference type="NCBI Taxonomy" id="392030"/>
    <lineage>
        <taxon>Eukaryota</taxon>
        <taxon>Metazoa</taxon>
        <taxon>Spiralia</taxon>
        <taxon>Gnathifera</taxon>
        <taxon>Rotifera</taxon>
        <taxon>Eurotatoria</taxon>
        <taxon>Bdelloidea</taxon>
        <taxon>Philodinida</taxon>
        <taxon>Philodinidae</taxon>
        <taxon>Rotaria</taxon>
    </lineage>
</organism>
<proteinExistence type="predicted"/>
<accession>A0A8S2UYA9</accession>
<dbReference type="EMBL" id="CAJOBI010048772">
    <property type="protein sequence ID" value="CAF4361377.1"/>
    <property type="molecule type" value="Genomic_DNA"/>
</dbReference>
<evidence type="ECO:0000313" key="2">
    <source>
        <dbReference type="Proteomes" id="UP000676336"/>
    </source>
</evidence>
<name>A0A8S2UYA9_9BILA</name>
<protein>
    <submittedName>
        <fullName evidence="1">Uncharacterized protein</fullName>
    </submittedName>
</protein>
<feature type="non-terminal residue" evidence="1">
    <location>
        <position position="68"/>
    </location>
</feature>
<sequence length="68" mass="7789">MSRISHPDYAEPPIEMNGIVTIHNLVVGESYVLLRYSSYKYVPSNGTINNFLSSKFEEKFEFVANDKT</sequence>
<gene>
    <name evidence="1" type="ORF">SMN809_LOCUS28713</name>
</gene>
<reference evidence="1" key="1">
    <citation type="submission" date="2021-02" db="EMBL/GenBank/DDBJ databases">
        <authorList>
            <person name="Nowell W R."/>
        </authorList>
    </citation>
    <scope>NUCLEOTIDE SEQUENCE</scope>
</reference>
<dbReference type="Proteomes" id="UP000676336">
    <property type="component" value="Unassembled WGS sequence"/>
</dbReference>
<comment type="caution">
    <text evidence="1">The sequence shown here is derived from an EMBL/GenBank/DDBJ whole genome shotgun (WGS) entry which is preliminary data.</text>
</comment>